<proteinExistence type="predicted"/>
<evidence type="ECO:0000313" key="3">
    <source>
        <dbReference type="Proteomes" id="UP000237673"/>
    </source>
</evidence>
<keyword evidence="1" id="KW-0472">Membrane</keyword>
<reference evidence="2 3" key="1">
    <citation type="submission" date="2018-01" db="EMBL/GenBank/DDBJ databases">
        <title>Complete and assembled Genome of Pantoea calida DSM22759T.</title>
        <authorList>
            <person name="Stevens M.J.A."/>
            <person name="Zurfluh K."/>
            <person name="Stephan R."/>
        </authorList>
    </citation>
    <scope>NUCLEOTIDE SEQUENCE [LARGE SCALE GENOMIC DNA]</scope>
    <source>
        <strain evidence="2 3">DSM 22759</strain>
    </source>
</reference>
<gene>
    <name evidence="2" type="ORF">C2E16_01080</name>
</gene>
<dbReference type="Pfam" id="PF06092">
    <property type="entry name" value="DUF943"/>
    <property type="match status" value="1"/>
</dbReference>
<organism evidence="2 3">
    <name type="scientific">Mixta calida</name>
    <dbReference type="NCBI Taxonomy" id="665913"/>
    <lineage>
        <taxon>Bacteria</taxon>
        <taxon>Pseudomonadati</taxon>
        <taxon>Pseudomonadota</taxon>
        <taxon>Gammaproteobacteria</taxon>
        <taxon>Enterobacterales</taxon>
        <taxon>Erwiniaceae</taxon>
        <taxon>Mixta</taxon>
    </lineage>
</organism>
<name>A0ABM6RWJ7_9GAMM</name>
<evidence type="ECO:0000256" key="1">
    <source>
        <dbReference type="SAM" id="Phobius"/>
    </source>
</evidence>
<evidence type="ECO:0000313" key="2">
    <source>
        <dbReference type="EMBL" id="AUY23635.1"/>
    </source>
</evidence>
<dbReference type="RefSeq" id="WP_084970397.1">
    <property type="nucleotide sequence ID" value="NZ_CP026378.1"/>
</dbReference>
<dbReference type="InterPro" id="IPR010351">
    <property type="entry name" value="DUF943"/>
</dbReference>
<feature type="transmembrane region" description="Helical" evidence="1">
    <location>
        <begin position="7"/>
        <end position="28"/>
    </location>
</feature>
<accession>A0ABM6RWJ7</accession>
<keyword evidence="1" id="KW-1133">Transmembrane helix</keyword>
<sequence length="156" mass="18058">MTGKNKKLIGAIFIIAITLVAGFLWLSLRPVTIVAVHHRSSGFSDVLVDRFPFTTKGKIAWWQKNRDTLKKRYGVPQPAFAQDFTITFWYFGDGYKERGRYNDRLCYMDMKTQKNCIEKDKAFTVGYSKNSGLYFTTSDGYYYLKENGEIAKRLSD</sequence>
<dbReference type="GeneID" id="84631239"/>
<keyword evidence="1" id="KW-0812">Transmembrane</keyword>
<dbReference type="Proteomes" id="UP000237673">
    <property type="component" value="Chromosome"/>
</dbReference>
<keyword evidence="3" id="KW-1185">Reference proteome</keyword>
<protein>
    <submittedName>
        <fullName evidence="2">DUF943 domain-containing protein</fullName>
    </submittedName>
</protein>
<dbReference type="EMBL" id="CP026378">
    <property type="protein sequence ID" value="AUY23635.1"/>
    <property type="molecule type" value="Genomic_DNA"/>
</dbReference>